<dbReference type="Gene3D" id="3.30.565.10">
    <property type="entry name" value="Histidine kinase-like ATPase, C-terminal domain"/>
    <property type="match status" value="1"/>
</dbReference>
<dbReference type="InterPro" id="IPR050398">
    <property type="entry name" value="HssS/ArlS-like"/>
</dbReference>
<evidence type="ECO:0000256" key="10">
    <source>
        <dbReference type="ARBA" id="ARBA00022840"/>
    </source>
</evidence>
<keyword evidence="10" id="KW-0067">ATP-binding</keyword>
<dbReference type="Pfam" id="PF02518">
    <property type="entry name" value="HATPase_c"/>
    <property type="match status" value="1"/>
</dbReference>
<evidence type="ECO:0000256" key="1">
    <source>
        <dbReference type="ARBA" id="ARBA00000085"/>
    </source>
</evidence>
<evidence type="ECO:0000259" key="15">
    <source>
        <dbReference type="PROSITE" id="PS50109"/>
    </source>
</evidence>
<evidence type="ECO:0000256" key="14">
    <source>
        <dbReference type="SAM" id="Phobius"/>
    </source>
</evidence>
<dbReference type="GO" id="GO:0000155">
    <property type="term" value="F:phosphorelay sensor kinase activity"/>
    <property type="evidence" value="ECO:0007669"/>
    <property type="project" value="InterPro"/>
</dbReference>
<evidence type="ECO:0000313" key="16">
    <source>
        <dbReference type="EMBL" id="KRN47562.1"/>
    </source>
</evidence>
<feature type="transmembrane region" description="Helical" evidence="14">
    <location>
        <begin position="171"/>
        <end position="191"/>
    </location>
</feature>
<evidence type="ECO:0000313" key="17">
    <source>
        <dbReference type="Proteomes" id="UP000051841"/>
    </source>
</evidence>
<keyword evidence="7 14" id="KW-0812">Transmembrane</keyword>
<dbReference type="SUPFAM" id="SSF47384">
    <property type="entry name" value="Homodimeric domain of signal transducing histidine kinase"/>
    <property type="match status" value="1"/>
</dbReference>
<dbReference type="InterPro" id="IPR036097">
    <property type="entry name" value="HisK_dim/P_sf"/>
</dbReference>
<name>A0A0R2HD29_9FIRM</name>
<proteinExistence type="predicted"/>
<dbReference type="EC" id="2.7.13.3" evidence="3"/>
<dbReference type="PANTHER" id="PTHR45528:SF1">
    <property type="entry name" value="SENSOR HISTIDINE KINASE CPXA"/>
    <property type="match status" value="1"/>
</dbReference>
<keyword evidence="4" id="KW-1003">Cell membrane</keyword>
<dbReference type="PATRIC" id="fig|1410657.5.peg.1541"/>
<dbReference type="InterPro" id="IPR003594">
    <property type="entry name" value="HATPase_dom"/>
</dbReference>
<gene>
    <name evidence="16" type="ORF">IV49_GL001493</name>
</gene>
<dbReference type="Gene3D" id="1.10.287.130">
    <property type="match status" value="1"/>
</dbReference>
<evidence type="ECO:0000256" key="4">
    <source>
        <dbReference type="ARBA" id="ARBA00022475"/>
    </source>
</evidence>
<keyword evidence="9" id="KW-0418">Kinase</keyword>
<evidence type="ECO:0000256" key="3">
    <source>
        <dbReference type="ARBA" id="ARBA00012438"/>
    </source>
</evidence>
<reference evidence="16 17" key="1">
    <citation type="journal article" date="2015" name="Genome Announc.">
        <title>Expanding the biotechnology potential of lactobacilli through comparative genomics of 213 strains and associated genera.</title>
        <authorList>
            <person name="Sun Z."/>
            <person name="Harris H.M."/>
            <person name="McCann A."/>
            <person name="Guo C."/>
            <person name="Argimon S."/>
            <person name="Zhang W."/>
            <person name="Yang X."/>
            <person name="Jeffery I.B."/>
            <person name="Cooney J.C."/>
            <person name="Kagawa T.F."/>
            <person name="Liu W."/>
            <person name="Song Y."/>
            <person name="Salvetti E."/>
            <person name="Wrobel A."/>
            <person name="Rasinkangas P."/>
            <person name="Parkhill J."/>
            <person name="Rea M.C."/>
            <person name="O'Sullivan O."/>
            <person name="Ritari J."/>
            <person name="Douillard F.P."/>
            <person name="Paul Ross R."/>
            <person name="Yang R."/>
            <person name="Briner A.E."/>
            <person name="Felis G.E."/>
            <person name="de Vos W.M."/>
            <person name="Barrangou R."/>
            <person name="Klaenhammer T.R."/>
            <person name="Caufield P.W."/>
            <person name="Cui Y."/>
            <person name="Zhang H."/>
            <person name="O'Toole P.W."/>
        </authorList>
    </citation>
    <scope>NUCLEOTIDE SEQUENCE [LARGE SCALE GENOMIC DNA]</scope>
    <source>
        <strain evidence="16 17">DSM 20405</strain>
    </source>
</reference>
<sequence>MKKKINFNILSRFSLLSQLLIVFGLVLISFLTIVMPLIQYNANHIIENQMYDMLENTQNEHIPGEIRKEKRKNRLISHLYYDAEKNEWVSDSFDIDYSFANSLYYHVIGNDLEGIVKDKAHKTRTGSGVIDGTTYYYRIAHLTESNTDYYQISFLSNDYSDKLLGILMKRVIYILYAFLLIMAVVLILWVLTFIKPLNKIKEYVNKIPSGEEGELHLNRKDEIGIVGDAIVHMNADIKRQEKAKEEMIHNISHDLKTPIALIKSYGQSVKDDIYPYGDKESSMDIILENANRLEHKVKMLLYLNRLDYLSSEDKKLDSFVMKDLIVKDIVPMQSLNDLDIVLDLDESTFVGNPDHWRVVIENIVDNASRYAKSVIKITVKDGNMTIFNDGEHIDSHQIQDLFDPYVTGVKGQFGLGLSIVKKTCQMYNYNVKAFNEENGVSFIFTK</sequence>
<dbReference type="InterPro" id="IPR003661">
    <property type="entry name" value="HisK_dim/P_dom"/>
</dbReference>
<evidence type="ECO:0000256" key="5">
    <source>
        <dbReference type="ARBA" id="ARBA00022553"/>
    </source>
</evidence>
<evidence type="ECO:0000256" key="11">
    <source>
        <dbReference type="ARBA" id="ARBA00022989"/>
    </source>
</evidence>
<dbReference type="GO" id="GO:0005886">
    <property type="term" value="C:plasma membrane"/>
    <property type="evidence" value="ECO:0007669"/>
    <property type="project" value="UniProtKB-SubCell"/>
</dbReference>
<dbReference type="GO" id="GO:0005524">
    <property type="term" value="F:ATP binding"/>
    <property type="evidence" value="ECO:0007669"/>
    <property type="project" value="UniProtKB-KW"/>
</dbReference>
<evidence type="ECO:0000256" key="13">
    <source>
        <dbReference type="ARBA" id="ARBA00023136"/>
    </source>
</evidence>
<dbReference type="SMART" id="SM00388">
    <property type="entry name" value="HisKA"/>
    <property type="match status" value="1"/>
</dbReference>
<protein>
    <recommendedName>
        <fullName evidence="3">histidine kinase</fullName>
        <ecNumber evidence="3">2.7.13.3</ecNumber>
    </recommendedName>
</protein>
<keyword evidence="6" id="KW-0808">Transferase</keyword>
<dbReference type="EMBL" id="JQBL01000040">
    <property type="protein sequence ID" value="KRN47562.1"/>
    <property type="molecule type" value="Genomic_DNA"/>
</dbReference>
<keyword evidence="8" id="KW-0547">Nucleotide-binding</keyword>
<comment type="subcellular location">
    <subcellularLocation>
        <location evidence="2">Cell membrane</location>
        <topology evidence="2">Multi-pass membrane protein</topology>
    </subcellularLocation>
</comment>
<dbReference type="InterPro" id="IPR005467">
    <property type="entry name" value="His_kinase_dom"/>
</dbReference>
<dbReference type="RefSeq" id="WP_031589744.1">
    <property type="nucleotide sequence ID" value="NZ_JNKN01000041.1"/>
</dbReference>
<dbReference type="CDD" id="cd00075">
    <property type="entry name" value="HATPase"/>
    <property type="match status" value="1"/>
</dbReference>
<dbReference type="Pfam" id="PF00512">
    <property type="entry name" value="HisKA"/>
    <property type="match status" value="1"/>
</dbReference>
<keyword evidence="5" id="KW-0597">Phosphoprotein</keyword>
<comment type="caution">
    <text evidence="16">The sequence shown here is derived from an EMBL/GenBank/DDBJ whole genome shotgun (WGS) entry which is preliminary data.</text>
</comment>
<dbReference type="PANTHER" id="PTHR45528">
    <property type="entry name" value="SENSOR HISTIDINE KINASE CPXA"/>
    <property type="match status" value="1"/>
</dbReference>
<dbReference type="SUPFAM" id="SSF55874">
    <property type="entry name" value="ATPase domain of HSP90 chaperone/DNA topoisomerase II/histidine kinase"/>
    <property type="match status" value="1"/>
</dbReference>
<comment type="catalytic activity">
    <reaction evidence="1">
        <text>ATP + protein L-histidine = ADP + protein N-phospho-L-histidine.</text>
        <dbReference type="EC" id="2.7.13.3"/>
    </reaction>
</comment>
<evidence type="ECO:0000256" key="12">
    <source>
        <dbReference type="ARBA" id="ARBA00023012"/>
    </source>
</evidence>
<dbReference type="InterPro" id="IPR036890">
    <property type="entry name" value="HATPase_C_sf"/>
</dbReference>
<keyword evidence="17" id="KW-1185">Reference proteome</keyword>
<evidence type="ECO:0000256" key="7">
    <source>
        <dbReference type="ARBA" id="ARBA00022692"/>
    </source>
</evidence>
<dbReference type="SMART" id="SM00387">
    <property type="entry name" value="HATPase_c"/>
    <property type="match status" value="1"/>
</dbReference>
<keyword evidence="13 14" id="KW-0472">Membrane</keyword>
<evidence type="ECO:0000256" key="8">
    <source>
        <dbReference type="ARBA" id="ARBA00022741"/>
    </source>
</evidence>
<dbReference type="CDD" id="cd00082">
    <property type="entry name" value="HisKA"/>
    <property type="match status" value="1"/>
</dbReference>
<dbReference type="Proteomes" id="UP000051841">
    <property type="component" value="Unassembled WGS sequence"/>
</dbReference>
<feature type="transmembrane region" description="Helical" evidence="14">
    <location>
        <begin position="15"/>
        <end position="38"/>
    </location>
</feature>
<keyword evidence="12" id="KW-0902">Two-component regulatory system</keyword>
<evidence type="ECO:0000256" key="2">
    <source>
        <dbReference type="ARBA" id="ARBA00004651"/>
    </source>
</evidence>
<organism evidence="16 17">
    <name type="scientific">Kandleria vitulina DSM 20405</name>
    <dbReference type="NCBI Taxonomy" id="1410657"/>
    <lineage>
        <taxon>Bacteria</taxon>
        <taxon>Bacillati</taxon>
        <taxon>Bacillota</taxon>
        <taxon>Erysipelotrichia</taxon>
        <taxon>Erysipelotrichales</taxon>
        <taxon>Coprobacillaceae</taxon>
        <taxon>Kandleria</taxon>
    </lineage>
</organism>
<feature type="domain" description="Histidine kinase" evidence="15">
    <location>
        <begin position="250"/>
        <end position="446"/>
    </location>
</feature>
<dbReference type="Gene3D" id="6.10.340.10">
    <property type="match status" value="1"/>
</dbReference>
<dbReference type="PROSITE" id="PS50109">
    <property type="entry name" value="HIS_KIN"/>
    <property type="match status" value="1"/>
</dbReference>
<evidence type="ECO:0000256" key="9">
    <source>
        <dbReference type="ARBA" id="ARBA00022777"/>
    </source>
</evidence>
<dbReference type="AlphaFoldDB" id="A0A0R2HD29"/>
<evidence type="ECO:0000256" key="6">
    <source>
        <dbReference type="ARBA" id="ARBA00022679"/>
    </source>
</evidence>
<dbReference type="CDD" id="cd06225">
    <property type="entry name" value="HAMP"/>
    <property type="match status" value="1"/>
</dbReference>
<keyword evidence="11 14" id="KW-1133">Transmembrane helix</keyword>
<accession>A0A0R2HD29</accession>